<sequence length="95" mass="11097">MAERWEPFEVQFLREVAGYMPGLLISEKLERPLRTIYSKARSIGIHLTAKRQVRRWSDEELSLLSRYGDNEVSQMTGRTVRAVQVKRSAMNKDDL</sequence>
<dbReference type="RefSeq" id="WP_212563384.1">
    <property type="nucleotide sequence ID" value="NZ_SPSG02000070.1"/>
</dbReference>
<accession>A0A9X8YMU6</accession>
<dbReference type="AlphaFoldDB" id="A0A9X8YMU6"/>
<comment type="caution">
    <text evidence="1">The sequence shown here is derived from an EMBL/GenBank/DDBJ whole genome shotgun (WGS) entry which is preliminary data.</text>
</comment>
<protein>
    <submittedName>
        <fullName evidence="1">Uncharacterized protein</fullName>
    </submittedName>
</protein>
<proteinExistence type="predicted"/>
<gene>
    <name evidence="1" type="ORF">E0L31_25070</name>
</gene>
<evidence type="ECO:0000313" key="1">
    <source>
        <dbReference type="EMBL" id="TFU60640.1"/>
    </source>
</evidence>
<dbReference type="EMBL" id="SPSG01003436">
    <property type="protein sequence ID" value="TFU60640.1"/>
    <property type="molecule type" value="Genomic_DNA"/>
</dbReference>
<name>A0A9X8YMU6_SERMA</name>
<organism evidence="1">
    <name type="scientific">Serratia marcescens</name>
    <dbReference type="NCBI Taxonomy" id="615"/>
    <lineage>
        <taxon>Bacteria</taxon>
        <taxon>Pseudomonadati</taxon>
        <taxon>Pseudomonadota</taxon>
        <taxon>Gammaproteobacteria</taxon>
        <taxon>Enterobacterales</taxon>
        <taxon>Yersiniaceae</taxon>
        <taxon>Serratia</taxon>
    </lineage>
</organism>
<reference evidence="1" key="1">
    <citation type="submission" date="2019-03" db="EMBL/GenBank/DDBJ databases">
        <title>Serratia marcescens strain N2 draft genome.</title>
        <authorList>
            <person name="Yassin A."/>
            <person name="El-Kenawy N."/>
            <person name="Youssef N.H."/>
        </authorList>
    </citation>
    <scope>NUCLEOTIDE SEQUENCE [LARGE SCALE GENOMIC DNA]</scope>
    <source>
        <strain evidence="1">N2</strain>
    </source>
</reference>